<dbReference type="HOGENOM" id="CLU_003224_2_1_1"/>
<evidence type="ECO:0000256" key="5">
    <source>
        <dbReference type="ARBA" id="ARBA00022490"/>
    </source>
</evidence>
<dbReference type="EMBL" id="DS469577">
    <property type="protein sequence ID" value="EDO41475.1"/>
    <property type="molecule type" value="Genomic_DNA"/>
</dbReference>
<dbReference type="AlphaFoldDB" id="A7S487"/>
<dbReference type="InterPro" id="IPR045132">
    <property type="entry name" value="UBE4"/>
</dbReference>
<keyword evidence="11" id="KW-1185">Reference proteome</keyword>
<evidence type="ECO:0000256" key="7">
    <source>
        <dbReference type="ARBA" id="ARBA00022786"/>
    </source>
</evidence>
<dbReference type="GO" id="GO:0036503">
    <property type="term" value="P:ERAD pathway"/>
    <property type="evidence" value="ECO:0000318"/>
    <property type="project" value="GO_Central"/>
</dbReference>
<dbReference type="STRING" id="45351.A7S487"/>
<dbReference type="GO" id="GO:0000209">
    <property type="term" value="P:protein polyubiquitination"/>
    <property type="evidence" value="ECO:0000318"/>
    <property type="project" value="GO_Central"/>
</dbReference>
<evidence type="ECO:0000313" key="10">
    <source>
        <dbReference type="EMBL" id="EDO41475.1"/>
    </source>
</evidence>
<evidence type="ECO:0000256" key="2">
    <source>
        <dbReference type="ARBA" id="ARBA00004496"/>
    </source>
</evidence>
<accession>A7S487</accession>
<dbReference type="GO" id="GO:0000151">
    <property type="term" value="C:ubiquitin ligase complex"/>
    <property type="evidence" value="ECO:0007669"/>
    <property type="project" value="InterPro"/>
</dbReference>
<dbReference type="SUPFAM" id="SSF57850">
    <property type="entry name" value="RING/U-box"/>
    <property type="match status" value="1"/>
</dbReference>
<dbReference type="Proteomes" id="UP000001593">
    <property type="component" value="Unassembled WGS sequence"/>
</dbReference>
<comment type="subcellular location">
    <subcellularLocation>
        <location evidence="2">Cytoplasm</location>
    </subcellularLocation>
    <subcellularLocation>
        <location evidence="1">Nucleus</location>
    </subcellularLocation>
</comment>
<dbReference type="Gene3D" id="3.30.40.10">
    <property type="entry name" value="Zinc/RING finger domain, C3HC4 (zinc finger)"/>
    <property type="match status" value="1"/>
</dbReference>
<dbReference type="eggNOG" id="KOG2042">
    <property type="taxonomic scope" value="Eukaryota"/>
</dbReference>
<dbReference type="PANTHER" id="PTHR13931">
    <property type="entry name" value="UBIQUITINATION FACTOR E4"/>
    <property type="match status" value="1"/>
</dbReference>
<evidence type="ECO:0000256" key="1">
    <source>
        <dbReference type="ARBA" id="ARBA00004123"/>
    </source>
</evidence>
<comment type="similarity">
    <text evidence="4">Belongs to the ubiquitin conjugation factor E4 family.</text>
</comment>
<dbReference type="Pfam" id="PF10408">
    <property type="entry name" value="Ufd2P_core"/>
    <property type="match status" value="1"/>
</dbReference>
<gene>
    <name evidence="10" type="ORF">NEMVEDRAFT_v1g166242</name>
</gene>
<reference evidence="10 11" key="1">
    <citation type="journal article" date="2007" name="Science">
        <title>Sea anemone genome reveals ancestral eumetazoan gene repertoire and genomic organization.</title>
        <authorList>
            <person name="Putnam N.H."/>
            <person name="Srivastava M."/>
            <person name="Hellsten U."/>
            <person name="Dirks B."/>
            <person name="Chapman J."/>
            <person name="Salamov A."/>
            <person name="Terry A."/>
            <person name="Shapiro H."/>
            <person name="Lindquist E."/>
            <person name="Kapitonov V.V."/>
            <person name="Jurka J."/>
            <person name="Genikhovich G."/>
            <person name="Grigoriev I.V."/>
            <person name="Lucas S.M."/>
            <person name="Steele R.E."/>
            <person name="Finnerty J.R."/>
            <person name="Technau U."/>
            <person name="Martindale M.Q."/>
            <person name="Rokhsar D.S."/>
        </authorList>
    </citation>
    <scope>NUCLEOTIDE SEQUENCE [LARGE SCALE GENOMIC DNA]</scope>
    <source>
        <strain evidence="11">CH2 X CH6</strain>
    </source>
</reference>
<dbReference type="GO" id="GO:0005737">
    <property type="term" value="C:cytoplasm"/>
    <property type="evidence" value="ECO:0000318"/>
    <property type="project" value="GO_Central"/>
</dbReference>
<name>A7S487_NEMVE</name>
<keyword evidence="7" id="KW-0833">Ubl conjugation pathway</keyword>
<dbReference type="PhylomeDB" id="A7S487"/>
<dbReference type="InParanoid" id="A7S487"/>
<proteinExistence type="inferred from homology"/>
<evidence type="ECO:0000313" key="11">
    <source>
        <dbReference type="Proteomes" id="UP000001593"/>
    </source>
</evidence>
<dbReference type="Pfam" id="PF04564">
    <property type="entry name" value="U-box"/>
    <property type="match status" value="1"/>
</dbReference>
<keyword evidence="8" id="KW-0539">Nucleus</keyword>
<evidence type="ECO:0000259" key="9">
    <source>
        <dbReference type="PROSITE" id="PS51698"/>
    </source>
</evidence>
<dbReference type="PROSITE" id="PS51698">
    <property type="entry name" value="U_BOX"/>
    <property type="match status" value="1"/>
</dbReference>
<dbReference type="InterPro" id="IPR003613">
    <property type="entry name" value="Ubox_domain"/>
</dbReference>
<dbReference type="OMA" id="SNAFMTN"/>
<dbReference type="GO" id="GO:0006511">
    <property type="term" value="P:ubiquitin-dependent protein catabolic process"/>
    <property type="evidence" value="ECO:0007669"/>
    <property type="project" value="InterPro"/>
</dbReference>
<dbReference type="InterPro" id="IPR013083">
    <property type="entry name" value="Znf_RING/FYVE/PHD"/>
</dbReference>
<evidence type="ECO:0000256" key="6">
    <source>
        <dbReference type="ARBA" id="ARBA00022679"/>
    </source>
</evidence>
<dbReference type="PANTHER" id="PTHR13931:SF2">
    <property type="entry name" value="UBIQUITIN CONJUGATION FACTOR E4 B"/>
    <property type="match status" value="1"/>
</dbReference>
<sequence length="736" mass="84450">MKEMKNSSLAKDDYKFLLLSLAELCNIRTGSSSLRPICNMLVKLSCWCPAPLSAAAGREIEKLSFLGAFLSMSVFAEDSSQVVDKYFSAKCMTTEYVKLTTSSLQTAMQGVRMELFNIIHSLLVSNGSKEACLQYLSAVLQRNQKKAQMQADDRQVASDGFALNLMVVLQQLCVKVKVEKIDNLYLVHPKSKLDLSQETRIKATKDDVQKFKEELGSRGGAWLEVKFPTECFFMTFLAHHQAILPCCRRYSRRLRAIRDLTRMIEHLETQESEWMETPMASRNRGLLKKWRGQVEKLATSKMCSDAGLLDDTLLQGCIRFYGMAAQWMLTLVDSQNEGPSLPLPEAVPKQFATLPDFFIEDIAEFLLFINMHAPQVFEDPVVTDIVKFLIIFVCSPNYISNPYLVAKLVEVIFVVNPSIQPRTVKVHELLMGHPLSLAHLAPALMTFYTEVESTGSSNEFYDKFSIRYHISIIMKSLWEDPVHRMSIIKESRSDRFVRFVNMLINDTTFLLDESLDSLKSINETQQMMANPAEWEALTREIRTSRQRQLVTDERQCRSYLTLASETLDMMHYLTRHAREPFLRPELIDRLAAMLNFNLQQLCGPKCRNLKVKNPEKYGFEPKSLLDRLTDIYVHLNTDEFATAVASDQRSYRKELFDDACRHLHKTLLKSADVIVEFQRFANRVEQKVVEIAMKEEDLDDAPEEYKDPLMMTVMEDPVMLPTSGKVMDRATITRHL</sequence>
<dbReference type="GO" id="GO:0005634">
    <property type="term" value="C:nucleus"/>
    <property type="evidence" value="ECO:0000318"/>
    <property type="project" value="GO_Central"/>
</dbReference>
<evidence type="ECO:0000256" key="8">
    <source>
        <dbReference type="ARBA" id="ARBA00023242"/>
    </source>
</evidence>
<evidence type="ECO:0000256" key="3">
    <source>
        <dbReference type="ARBA" id="ARBA00004906"/>
    </source>
</evidence>
<keyword evidence="5" id="KW-0963">Cytoplasm</keyword>
<dbReference type="UniPathway" id="UPA00143"/>
<comment type="pathway">
    <text evidence="3">Protein modification; protein ubiquitination.</text>
</comment>
<feature type="domain" description="U-box" evidence="9">
    <location>
        <begin position="700"/>
        <end position="736"/>
    </location>
</feature>
<protein>
    <recommendedName>
        <fullName evidence="9">U-box domain-containing protein</fullName>
    </recommendedName>
</protein>
<keyword evidence="6" id="KW-0808">Transferase</keyword>
<dbReference type="InterPro" id="IPR019474">
    <property type="entry name" value="Ub_conjug_fac_E4_core"/>
</dbReference>
<dbReference type="GO" id="GO:0034450">
    <property type="term" value="F:ubiquitin-ubiquitin ligase activity"/>
    <property type="evidence" value="ECO:0000318"/>
    <property type="project" value="GO_Central"/>
</dbReference>
<organism evidence="10 11">
    <name type="scientific">Nematostella vectensis</name>
    <name type="common">Starlet sea anemone</name>
    <dbReference type="NCBI Taxonomy" id="45351"/>
    <lineage>
        <taxon>Eukaryota</taxon>
        <taxon>Metazoa</taxon>
        <taxon>Cnidaria</taxon>
        <taxon>Anthozoa</taxon>
        <taxon>Hexacorallia</taxon>
        <taxon>Actiniaria</taxon>
        <taxon>Edwardsiidae</taxon>
        <taxon>Nematostella</taxon>
    </lineage>
</organism>
<evidence type="ECO:0000256" key="4">
    <source>
        <dbReference type="ARBA" id="ARBA00007434"/>
    </source>
</evidence>